<name>A0A4C1T528_EUMVA</name>
<evidence type="ECO:0000313" key="1">
    <source>
        <dbReference type="EMBL" id="GBP08558.1"/>
    </source>
</evidence>
<sequence>MDSVVAEFQSISSARSPCSRLALLRHYSCLSRLRTANVHGYTRINTFVAALQFVPWRNFRGRYDTWTSSRRFLPISSMSRRNTDSDCIRRRVLLREVFSENI</sequence>
<protein>
    <submittedName>
        <fullName evidence="1">Uncharacterized protein</fullName>
    </submittedName>
</protein>
<gene>
    <name evidence="1" type="ORF">EVAR_77226_1</name>
</gene>
<dbReference type="EMBL" id="BGZK01000031">
    <property type="protein sequence ID" value="GBP08558.1"/>
    <property type="molecule type" value="Genomic_DNA"/>
</dbReference>
<proteinExistence type="predicted"/>
<accession>A0A4C1T528</accession>
<reference evidence="1 2" key="1">
    <citation type="journal article" date="2019" name="Commun. Biol.">
        <title>The bagworm genome reveals a unique fibroin gene that provides high tensile strength.</title>
        <authorList>
            <person name="Kono N."/>
            <person name="Nakamura H."/>
            <person name="Ohtoshi R."/>
            <person name="Tomita M."/>
            <person name="Numata K."/>
            <person name="Arakawa K."/>
        </authorList>
    </citation>
    <scope>NUCLEOTIDE SEQUENCE [LARGE SCALE GENOMIC DNA]</scope>
</reference>
<organism evidence="1 2">
    <name type="scientific">Eumeta variegata</name>
    <name type="common">Bagworm moth</name>
    <name type="synonym">Eumeta japonica</name>
    <dbReference type="NCBI Taxonomy" id="151549"/>
    <lineage>
        <taxon>Eukaryota</taxon>
        <taxon>Metazoa</taxon>
        <taxon>Ecdysozoa</taxon>
        <taxon>Arthropoda</taxon>
        <taxon>Hexapoda</taxon>
        <taxon>Insecta</taxon>
        <taxon>Pterygota</taxon>
        <taxon>Neoptera</taxon>
        <taxon>Endopterygota</taxon>
        <taxon>Lepidoptera</taxon>
        <taxon>Glossata</taxon>
        <taxon>Ditrysia</taxon>
        <taxon>Tineoidea</taxon>
        <taxon>Psychidae</taxon>
        <taxon>Oiketicinae</taxon>
        <taxon>Eumeta</taxon>
    </lineage>
</organism>
<evidence type="ECO:0000313" key="2">
    <source>
        <dbReference type="Proteomes" id="UP000299102"/>
    </source>
</evidence>
<dbReference type="AlphaFoldDB" id="A0A4C1T528"/>
<keyword evidence="2" id="KW-1185">Reference proteome</keyword>
<comment type="caution">
    <text evidence="1">The sequence shown here is derived from an EMBL/GenBank/DDBJ whole genome shotgun (WGS) entry which is preliminary data.</text>
</comment>
<dbReference type="Proteomes" id="UP000299102">
    <property type="component" value="Unassembled WGS sequence"/>
</dbReference>